<keyword evidence="2 6" id="KW-0963">Cytoplasm</keyword>
<feature type="compositionally biased region" description="Polar residues" evidence="7">
    <location>
        <begin position="8"/>
        <end position="24"/>
    </location>
</feature>
<organism evidence="8">
    <name type="scientific">Leptolyngbya sp. NK1-12</name>
    <dbReference type="NCBI Taxonomy" id="2547451"/>
    <lineage>
        <taxon>Bacteria</taxon>
        <taxon>Bacillati</taxon>
        <taxon>Cyanobacteriota</taxon>
        <taxon>Cyanophyceae</taxon>
        <taxon>Leptolyngbyales</taxon>
        <taxon>Leptolyngbyaceae</taxon>
        <taxon>Leptolyngbya group</taxon>
        <taxon>Leptolyngbya</taxon>
    </lineage>
</organism>
<sequence length="95" mass="10918">MTDPDSTKALSNQFSNPLEQATNPTFPPDWNYEVTVTEVEAIINRIELGELELSEVFEQFAIAVEQLRQCETFLTRQQQQVDLLIETLLDEPEAF</sequence>
<dbReference type="AlphaFoldDB" id="A0AA97AEN8"/>
<comment type="catalytic activity">
    <reaction evidence="6">
        <text>Exonucleolytic cleavage in either 5'- to 3'- or 3'- to 5'-direction to yield nucleoside 5'-phosphates.</text>
        <dbReference type="EC" id="3.1.11.6"/>
    </reaction>
</comment>
<dbReference type="GO" id="GO:0005737">
    <property type="term" value="C:cytoplasm"/>
    <property type="evidence" value="ECO:0007669"/>
    <property type="project" value="UniProtKB-SubCell"/>
</dbReference>
<gene>
    <name evidence="6" type="primary">xseB</name>
    <name evidence="8" type="ORF">HJG54_04880</name>
</gene>
<comment type="function">
    <text evidence="6">Bidirectionally degrades single-stranded DNA into large acid-insoluble oligonucleotides, which are then degraded further into small acid-soluble oligonucleotides.</text>
</comment>
<dbReference type="GO" id="GO:0008855">
    <property type="term" value="F:exodeoxyribonuclease VII activity"/>
    <property type="evidence" value="ECO:0007669"/>
    <property type="project" value="UniProtKB-UniRule"/>
</dbReference>
<accession>A0AA97AEN8</accession>
<dbReference type="Gene3D" id="1.10.287.1040">
    <property type="entry name" value="Exonuclease VII, small subunit"/>
    <property type="match status" value="1"/>
</dbReference>
<evidence type="ECO:0000256" key="5">
    <source>
        <dbReference type="ARBA" id="ARBA00022839"/>
    </source>
</evidence>
<keyword evidence="4 6" id="KW-0378">Hydrolase</keyword>
<dbReference type="EC" id="3.1.11.6" evidence="6"/>
<dbReference type="RefSeq" id="WP_316433691.1">
    <property type="nucleotide sequence ID" value="NZ_CP053586.1"/>
</dbReference>
<dbReference type="InterPro" id="IPR003761">
    <property type="entry name" value="Exonuc_VII_S"/>
</dbReference>
<comment type="similarity">
    <text evidence="1 6">Belongs to the XseB family.</text>
</comment>
<keyword evidence="3 6" id="KW-0540">Nuclease</keyword>
<name>A0AA97AEN8_9CYAN</name>
<protein>
    <recommendedName>
        <fullName evidence="6">Exodeoxyribonuclease 7 small subunit</fullName>
        <ecNumber evidence="6">3.1.11.6</ecNumber>
    </recommendedName>
    <alternativeName>
        <fullName evidence="6">Exodeoxyribonuclease VII small subunit</fullName>
        <shortName evidence="6">Exonuclease VII small subunit</shortName>
    </alternativeName>
</protein>
<comment type="subunit">
    <text evidence="6">Heterooligomer composed of large and small subunits.</text>
</comment>
<evidence type="ECO:0000313" key="8">
    <source>
        <dbReference type="EMBL" id="WNZ22260.1"/>
    </source>
</evidence>
<dbReference type="SUPFAM" id="SSF116842">
    <property type="entry name" value="XseB-like"/>
    <property type="match status" value="1"/>
</dbReference>
<evidence type="ECO:0000256" key="7">
    <source>
        <dbReference type="SAM" id="MobiDB-lite"/>
    </source>
</evidence>
<reference evidence="8" key="1">
    <citation type="submission" date="2020-05" db="EMBL/GenBank/DDBJ databases">
        <authorList>
            <person name="Zhu T."/>
            <person name="Keshari N."/>
            <person name="Lu X."/>
        </authorList>
    </citation>
    <scope>NUCLEOTIDE SEQUENCE</scope>
    <source>
        <strain evidence="8">NK1-12</strain>
    </source>
</reference>
<dbReference type="GO" id="GO:0006308">
    <property type="term" value="P:DNA catabolic process"/>
    <property type="evidence" value="ECO:0007669"/>
    <property type="project" value="UniProtKB-UniRule"/>
</dbReference>
<dbReference type="InterPro" id="IPR037004">
    <property type="entry name" value="Exonuc_VII_ssu_sf"/>
</dbReference>
<dbReference type="Pfam" id="PF02609">
    <property type="entry name" value="Exonuc_VII_S"/>
    <property type="match status" value="1"/>
</dbReference>
<evidence type="ECO:0000256" key="4">
    <source>
        <dbReference type="ARBA" id="ARBA00022801"/>
    </source>
</evidence>
<comment type="subcellular location">
    <subcellularLocation>
        <location evidence="6">Cytoplasm</location>
    </subcellularLocation>
</comment>
<evidence type="ECO:0000256" key="3">
    <source>
        <dbReference type="ARBA" id="ARBA00022722"/>
    </source>
</evidence>
<dbReference type="HAMAP" id="MF_00337">
    <property type="entry name" value="Exonuc_7_S"/>
    <property type="match status" value="1"/>
</dbReference>
<evidence type="ECO:0000256" key="1">
    <source>
        <dbReference type="ARBA" id="ARBA00009998"/>
    </source>
</evidence>
<dbReference type="GO" id="GO:0009318">
    <property type="term" value="C:exodeoxyribonuclease VII complex"/>
    <property type="evidence" value="ECO:0007669"/>
    <property type="project" value="InterPro"/>
</dbReference>
<evidence type="ECO:0000256" key="2">
    <source>
        <dbReference type="ARBA" id="ARBA00022490"/>
    </source>
</evidence>
<dbReference type="EMBL" id="CP053586">
    <property type="protein sequence ID" value="WNZ22260.1"/>
    <property type="molecule type" value="Genomic_DNA"/>
</dbReference>
<keyword evidence="5 6" id="KW-0269">Exonuclease</keyword>
<feature type="region of interest" description="Disordered" evidence="7">
    <location>
        <begin position="1"/>
        <end position="29"/>
    </location>
</feature>
<proteinExistence type="inferred from homology"/>
<evidence type="ECO:0000256" key="6">
    <source>
        <dbReference type="HAMAP-Rule" id="MF_00337"/>
    </source>
</evidence>